<dbReference type="InterPro" id="IPR043519">
    <property type="entry name" value="NT_sf"/>
</dbReference>
<evidence type="ECO:0000259" key="4">
    <source>
        <dbReference type="SMART" id="SM00954"/>
    </source>
</evidence>
<dbReference type="RefSeq" id="WP_243121579.1">
    <property type="nucleotide sequence ID" value="NZ_CABHMX010000024.1"/>
</dbReference>
<dbReference type="PANTHER" id="PTHR47837:SF2">
    <property type="entry name" value="GTP PYROPHOSPHOKINASE YWAC"/>
    <property type="match status" value="1"/>
</dbReference>
<dbReference type="InterPro" id="IPR052366">
    <property type="entry name" value="GTP_Pyrophosphokinase"/>
</dbReference>
<evidence type="ECO:0000313" key="6">
    <source>
        <dbReference type="Proteomes" id="UP000408482"/>
    </source>
</evidence>
<dbReference type="GO" id="GO:0016301">
    <property type="term" value="F:kinase activity"/>
    <property type="evidence" value="ECO:0007669"/>
    <property type="project" value="UniProtKB-KW"/>
</dbReference>
<keyword evidence="6" id="KW-1185">Reference proteome</keyword>
<name>A0A564VF67_9FIRM</name>
<dbReference type="UniPathway" id="UPA00908">
    <property type="reaction ID" value="UER00884"/>
</dbReference>
<evidence type="ECO:0000256" key="2">
    <source>
        <dbReference type="SAM" id="Coils"/>
    </source>
</evidence>
<dbReference type="Gene3D" id="3.30.460.10">
    <property type="entry name" value="Beta Polymerase, domain 2"/>
    <property type="match status" value="1"/>
</dbReference>
<protein>
    <submittedName>
        <fullName evidence="5">GTP pyrophosphokinase YwaC</fullName>
        <ecNumber evidence="5">2.7.6.5</ecNumber>
    </submittedName>
</protein>
<reference evidence="5 6" key="1">
    <citation type="submission" date="2019-07" db="EMBL/GenBank/DDBJ databases">
        <authorList>
            <person name="Hibberd C M."/>
            <person name="Gehrig L. J."/>
            <person name="Chang H.-W."/>
            <person name="Venkatesh S."/>
        </authorList>
    </citation>
    <scope>NUCLEOTIDE SEQUENCE [LARGE SCALE GENOMIC DNA]</scope>
    <source>
        <strain evidence="5">Blautia_luti_SSTS_Bg7063</strain>
    </source>
</reference>
<dbReference type="GO" id="GO:0015970">
    <property type="term" value="P:guanosine tetraphosphate biosynthetic process"/>
    <property type="evidence" value="ECO:0007669"/>
    <property type="project" value="UniProtKB-UniPathway"/>
</dbReference>
<keyword evidence="5" id="KW-0418">Kinase</keyword>
<dbReference type="PANTHER" id="PTHR47837">
    <property type="entry name" value="GTP PYROPHOSPHOKINASE YJBM"/>
    <property type="match status" value="1"/>
</dbReference>
<feature type="domain" description="RelA/SpoT" evidence="4">
    <location>
        <begin position="110"/>
        <end position="233"/>
    </location>
</feature>
<accession>A0A564VF67</accession>
<dbReference type="Pfam" id="PF04607">
    <property type="entry name" value="RelA_SpoT"/>
    <property type="match status" value="1"/>
</dbReference>
<dbReference type="AlphaFoldDB" id="A0A564VF67"/>
<dbReference type="SUPFAM" id="SSF81301">
    <property type="entry name" value="Nucleotidyltransferase"/>
    <property type="match status" value="1"/>
</dbReference>
<keyword evidence="2" id="KW-0175">Coiled coil</keyword>
<dbReference type="Proteomes" id="UP000408482">
    <property type="component" value="Unassembled WGS sequence"/>
</dbReference>
<evidence type="ECO:0000256" key="3">
    <source>
        <dbReference type="SAM" id="MobiDB-lite"/>
    </source>
</evidence>
<proteinExistence type="predicted"/>
<dbReference type="EC" id="2.7.6.5" evidence="5"/>
<dbReference type="SMART" id="SM00954">
    <property type="entry name" value="RelA_SpoT"/>
    <property type="match status" value="1"/>
</dbReference>
<feature type="compositionally biased region" description="Basic and acidic residues" evidence="3">
    <location>
        <begin position="30"/>
        <end position="45"/>
    </location>
</feature>
<dbReference type="Gene3D" id="1.10.287.860">
    <property type="entry name" value="Nucleotidyltransferase"/>
    <property type="match status" value="1"/>
</dbReference>
<dbReference type="GO" id="GO:0008728">
    <property type="term" value="F:GTP diphosphokinase activity"/>
    <property type="evidence" value="ECO:0007669"/>
    <property type="project" value="UniProtKB-EC"/>
</dbReference>
<dbReference type="InterPro" id="IPR007685">
    <property type="entry name" value="RelA_SpoT"/>
</dbReference>
<keyword evidence="5" id="KW-0808">Transferase</keyword>
<evidence type="ECO:0000313" key="5">
    <source>
        <dbReference type="EMBL" id="VUX31120.1"/>
    </source>
</evidence>
<feature type="coiled-coil region" evidence="2">
    <location>
        <begin position="232"/>
        <end position="259"/>
    </location>
</feature>
<comment type="pathway">
    <text evidence="1">Purine metabolism; ppGpp biosynthesis; ppGpp from GTP: step 1/2.</text>
</comment>
<gene>
    <name evidence="5" type="primary">ywaC_2</name>
    <name evidence="5" type="ORF">RSSSTS7063_02242</name>
</gene>
<sequence length="263" mass="30673">MTKKKSKKKIRKKQKSIKDGFGQDQEEQEENPKKDVPAQKSDQSRGPETIEPENQKLAAEKTAAIASYIKDPDYRLRCKAAIDILMAKLKMINAELSGQKKRTVISQTTSRIKSAESIYAKLLKKGLEPDFETARKNLKDLIGIRVVCPFEDELYQVAEFLEMQKDIEIIRIKDYIRNPKKNGYKSLHLIAKVPIYSAEGEQKEMVEIQLRTIAMDYWSVLEYELYYKKRDNAEIESELKKYAEEIANLDYRMLKLRNKIEKI</sequence>
<feature type="region of interest" description="Disordered" evidence="3">
    <location>
        <begin position="1"/>
        <end position="57"/>
    </location>
</feature>
<dbReference type="CDD" id="cd05399">
    <property type="entry name" value="NT_Rel-Spo_like"/>
    <property type="match status" value="1"/>
</dbReference>
<dbReference type="EMBL" id="CABHNW010000009">
    <property type="protein sequence ID" value="VUX31120.1"/>
    <property type="molecule type" value="Genomic_DNA"/>
</dbReference>
<organism evidence="5 6">
    <name type="scientific">Blautia luti</name>
    <dbReference type="NCBI Taxonomy" id="89014"/>
    <lineage>
        <taxon>Bacteria</taxon>
        <taxon>Bacillati</taxon>
        <taxon>Bacillota</taxon>
        <taxon>Clostridia</taxon>
        <taxon>Lachnospirales</taxon>
        <taxon>Lachnospiraceae</taxon>
        <taxon>Blautia</taxon>
    </lineage>
</organism>
<feature type="compositionally biased region" description="Basic residues" evidence="3">
    <location>
        <begin position="1"/>
        <end position="15"/>
    </location>
</feature>
<evidence type="ECO:0000256" key="1">
    <source>
        <dbReference type="ARBA" id="ARBA00004976"/>
    </source>
</evidence>